<reference evidence="4 5" key="1">
    <citation type="journal article" date="2019" name="Genome Biol. Evol.">
        <title>Insights into the evolution of the New World diploid cottons (Gossypium, subgenus Houzingenia) based on genome sequencing.</title>
        <authorList>
            <person name="Grover C.E."/>
            <person name="Arick M.A. 2nd"/>
            <person name="Thrash A."/>
            <person name="Conover J.L."/>
            <person name="Sanders W.S."/>
            <person name="Peterson D.G."/>
            <person name="Frelichowski J.E."/>
            <person name="Scheffler J.A."/>
            <person name="Scheffler B.E."/>
            <person name="Wendel J.F."/>
        </authorList>
    </citation>
    <scope>NUCLEOTIDE SEQUENCE [LARGE SCALE GENOMIC DNA]</scope>
    <source>
        <strain evidence="4">27</strain>
        <tissue evidence="4">Leaf</tissue>
    </source>
</reference>
<dbReference type="PANTHER" id="PTHR43763:SF6">
    <property type="entry name" value="XAA-PRO AMINOPEPTIDASE 1"/>
    <property type="match status" value="1"/>
</dbReference>
<proteinExistence type="predicted"/>
<feature type="region of interest" description="Disordered" evidence="1">
    <location>
        <begin position="71"/>
        <end position="93"/>
    </location>
</feature>
<feature type="transmembrane region" description="Helical" evidence="2">
    <location>
        <begin position="44"/>
        <end position="66"/>
    </location>
</feature>
<dbReference type="EMBL" id="JABFAC010000007">
    <property type="protein sequence ID" value="MBA0618993.1"/>
    <property type="molecule type" value="Genomic_DNA"/>
</dbReference>
<feature type="domain" description="Peptidase M24 C-terminal" evidence="3">
    <location>
        <begin position="140"/>
        <end position="189"/>
    </location>
</feature>
<organism evidence="4 5">
    <name type="scientific">Gossypium davidsonii</name>
    <name type="common">Davidson's cotton</name>
    <name type="synonym">Gossypium klotzschianum subsp. davidsonii</name>
    <dbReference type="NCBI Taxonomy" id="34287"/>
    <lineage>
        <taxon>Eukaryota</taxon>
        <taxon>Viridiplantae</taxon>
        <taxon>Streptophyta</taxon>
        <taxon>Embryophyta</taxon>
        <taxon>Tracheophyta</taxon>
        <taxon>Spermatophyta</taxon>
        <taxon>Magnoliopsida</taxon>
        <taxon>eudicotyledons</taxon>
        <taxon>Gunneridae</taxon>
        <taxon>Pentapetalae</taxon>
        <taxon>rosids</taxon>
        <taxon>malvids</taxon>
        <taxon>Malvales</taxon>
        <taxon>Malvaceae</taxon>
        <taxon>Malvoideae</taxon>
        <taxon>Gossypium</taxon>
    </lineage>
</organism>
<dbReference type="InterPro" id="IPR050422">
    <property type="entry name" value="X-Pro_aminopeptidase_P"/>
</dbReference>
<keyword evidence="5" id="KW-1185">Reference proteome</keyword>
<dbReference type="Pfam" id="PF16188">
    <property type="entry name" value="Peptidase_M24_C"/>
    <property type="match status" value="1"/>
</dbReference>
<name>A0A7J8RZG2_GOSDV</name>
<dbReference type="PANTHER" id="PTHR43763">
    <property type="entry name" value="XAA-PRO AMINOPEPTIDASE 1"/>
    <property type="match status" value="1"/>
</dbReference>
<sequence>MDLGEHHKDLELVDNIHKMAVDDVGTTCMKQLKTDDSGAGCKHLLWHIAATSNMSTPFILYLPILFKNPKKRKKMDPHTNNRDGIWSQSNESADESQNEKMREYLILPLPLFLSLIANLIAYPKGLKSFLFFFPNHVYILVQTKLVDLSLLSIEEMEWLNSYHSQVWEKVSPLLEGSARQWLWKNTRPIAKQ</sequence>
<accession>A0A7J8RZG2</accession>
<evidence type="ECO:0000256" key="1">
    <source>
        <dbReference type="SAM" id="MobiDB-lite"/>
    </source>
</evidence>
<dbReference type="InterPro" id="IPR032416">
    <property type="entry name" value="Peptidase_M24_C"/>
</dbReference>
<keyword evidence="2" id="KW-1133">Transmembrane helix</keyword>
<protein>
    <recommendedName>
        <fullName evidence="3">Peptidase M24 C-terminal domain-containing protein</fullName>
    </recommendedName>
</protein>
<evidence type="ECO:0000256" key="2">
    <source>
        <dbReference type="SAM" id="Phobius"/>
    </source>
</evidence>
<keyword evidence="2" id="KW-0812">Transmembrane</keyword>
<evidence type="ECO:0000259" key="3">
    <source>
        <dbReference type="Pfam" id="PF16188"/>
    </source>
</evidence>
<dbReference type="Gene3D" id="3.90.230.10">
    <property type="entry name" value="Creatinase/methionine aminopeptidase superfamily"/>
    <property type="match status" value="1"/>
</dbReference>
<feature type="transmembrane region" description="Helical" evidence="2">
    <location>
        <begin position="104"/>
        <end position="122"/>
    </location>
</feature>
<comment type="caution">
    <text evidence="4">The sequence shown here is derived from an EMBL/GenBank/DDBJ whole genome shotgun (WGS) entry which is preliminary data.</text>
</comment>
<evidence type="ECO:0000313" key="5">
    <source>
        <dbReference type="Proteomes" id="UP000593561"/>
    </source>
</evidence>
<dbReference type="InterPro" id="IPR036005">
    <property type="entry name" value="Creatinase/aminopeptidase-like"/>
</dbReference>
<dbReference type="Proteomes" id="UP000593561">
    <property type="component" value="Unassembled WGS sequence"/>
</dbReference>
<dbReference type="AlphaFoldDB" id="A0A7J8RZG2"/>
<keyword evidence="2" id="KW-0472">Membrane</keyword>
<gene>
    <name evidence="4" type="ORF">Godav_028252</name>
</gene>
<evidence type="ECO:0000313" key="4">
    <source>
        <dbReference type="EMBL" id="MBA0618993.1"/>
    </source>
</evidence>